<dbReference type="InterPro" id="IPR003582">
    <property type="entry name" value="ShKT_dom"/>
</dbReference>
<dbReference type="InterPro" id="IPR034117">
    <property type="entry name" value="SCP_CRISP"/>
</dbReference>
<dbReference type="InterPro" id="IPR042076">
    <property type="entry name" value="Crisp-like_dom"/>
</dbReference>
<feature type="signal peptide" evidence="4">
    <location>
        <begin position="1"/>
        <end position="19"/>
    </location>
</feature>
<dbReference type="STRING" id="9258.ENSOANP00000029533"/>
<dbReference type="GO" id="GO:0005615">
    <property type="term" value="C:extracellular space"/>
    <property type="evidence" value="ECO:0000318"/>
    <property type="project" value="GO_Central"/>
</dbReference>
<dbReference type="PROSITE" id="PS01010">
    <property type="entry name" value="CRISP_2"/>
    <property type="match status" value="1"/>
</dbReference>
<dbReference type="Pfam" id="PF00188">
    <property type="entry name" value="CAP"/>
    <property type="match status" value="1"/>
</dbReference>
<dbReference type="InterPro" id="IPR014044">
    <property type="entry name" value="CAP_dom"/>
</dbReference>
<gene>
    <name evidence="6" type="primary">CRISP2</name>
</gene>
<dbReference type="HOGENOM" id="CLU_181163_0_0_1"/>
<dbReference type="PRINTS" id="PR00837">
    <property type="entry name" value="V5TPXLIKE"/>
</dbReference>
<dbReference type="OMA" id="IWNSSYK"/>
<dbReference type="Gene3D" id="3.40.33.10">
    <property type="entry name" value="CAP"/>
    <property type="match status" value="1"/>
</dbReference>
<organism evidence="6 7">
    <name type="scientific">Ornithorhynchus anatinus</name>
    <name type="common">Duckbill platypus</name>
    <dbReference type="NCBI Taxonomy" id="9258"/>
    <lineage>
        <taxon>Eukaryota</taxon>
        <taxon>Metazoa</taxon>
        <taxon>Chordata</taxon>
        <taxon>Craniata</taxon>
        <taxon>Vertebrata</taxon>
        <taxon>Euteleostomi</taxon>
        <taxon>Mammalia</taxon>
        <taxon>Monotremata</taxon>
        <taxon>Ornithorhynchidae</taxon>
        <taxon>Ornithorhynchus</taxon>
    </lineage>
</organism>
<accession>K7E7M6</accession>
<dbReference type="CDD" id="cd05383">
    <property type="entry name" value="CAP_CRISP"/>
    <property type="match status" value="1"/>
</dbReference>
<sequence>MASLHLLVFLAAFLYLSSGQDISFSNLSTSNSQVQNEIVNKHNALRRQVSPPASNMLRMEWSPEAAKNAKAWADQCTLQHSSPEKRVTNTNCGENLFMSSSPNSWSNAIQSWYDEVKDFTYGKGAKTANAVIGHYTQVVWYNSYQIGCSAAYCPNQPVFKYYMVCQYCPAGNNREKINEPYQRGTPCGSCKNACDKGLCTNPCKYENKWSNCEELKNSATCNHPQVKSDCEASCKCTTEIK</sequence>
<dbReference type="OrthoDB" id="737510at2759"/>
<dbReference type="InterPro" id="IPR001283">
    <property type="entry name" value="CRISP-related"/>
</dbReference>
<evidence type="ECO:0000256" key="1">
    <source>
        <dbReference type="ARBA" id="ARBA00009923"/>
    </source>
</evidence>
<dbReference type="Pfam" id="PF08562">
    <property type="entry name" value="Crisp"/>
    <property type="match status" value="1"/>
</dbReference>
<dbReference type="Ensembl" id="ENSOANT00000038777.2">
    <property type="protein sequence ID" value="ENSOANP00000029533.2"/>
    <property type="gene ID" value="ENSOANG00000032114.2"/>
</dbReference>
<dbReference type="SMART" id="SM00198">
    <property type="entry name" value="SCP"/>
    <property type="match status" value="1"/>
</dbReference>
<dbReference type="SUPFAM" id="SSF57546">
    <property type="entry name" value="Crisp domain-like"/>
    <property type="match status" value="1"/>
</dbReference>
<evidence type="ECO:0000256" key="3">
    <source>
        <dbReference type="PROSITE-ProRule" id="PRU01005"/>
    </source>
</evidence>
<evidence type="ECO:0000313" key="6">
    <source>
        <dbReference type="Ensembl" id="ENSOANP00000029533.2"/>
    </source>
</evidence>
<dbReference type="InterPro" id="IPR018244">
    <property type="entry name" value="Allrgn_V5/Tpx1_CS"/>
</dbReference>
<dbReference type="Bgee" id="ENSOANG00000032114">
    <property type="expression patterns" value="Expressed in ovary and 3 other cell types or tissues"/>
</dbReference>
<feature type="chain" id="PRO_5028233906" evidence="4">
    <location>
        <begin position="20"/>
        <end position="241"/>
    </location>
</feature>
<proteinExistence type="inferred from homology"/>
<keyword evidence="2 3" id="KW-1015">Disulfide bond</keyword>
<reference evidence="6" key="3">
    <citation type="submission" date="2025-09" db="UniProtKB">
        <authorList>
            <consortium name="Ensembl"/>
        </authorList>
    </citation>
    <scope>IDENTIFICATION</scope>
    <source>
        <strain evidence="6">Glennie</strain>
    </source>
</reference>
<dbReference type="FunCoup" id="K7E7M6">
    <property type="interactions" value="43"/>
</dbReference>
<dbReference type="PROSITE" id="PS51670">
    <property type="entry name" value="SHKT"/>
    <property type="match status" value="1"/>
</dbReference>
<dbReference type="FunFam" id="1.10.10.740:FF:000001">
    <property type="entry name" value="Cysteine-rich secretory protein 2"/>
    <property type="match status" value="1"/>
</dbReference>
<feature type="domain" description="ShKT" evidence="5">
    <location>
        <begin position="203"/>
        <end position="236"/>
    </location>
</feature>
<dbReference type="PROSITE" id="PS01009">
    <property type="entry name" value="CRISP_1"/>
    <property type="match status" value="1"/>
</dbReference>
<reference evidence="6" key="2">
    <citation type="submission" date="2025-08" db="UniProtKB">
        <authorList>
            <consortium name="Ensembl"/>
        </authorList>
    </citation>
    <scope>IDENTIFICATION</scope>
    <source>
        <strain evidence="6">Glennie</strain>
    </source>
</reference>
<dbReference type="AlphaFoldDB" id="K7E7M6"/>
<evidence type="ECO:0000313" key="7">
    <source>
        <dbReference type="Proteomes" id="UP000002279"/>
    </source>
</evidence>
<dbReference type="GeneTree" id="ENSGT00940000156439"/>
<protein>
    <submittedName>
        <fullName evidence="6">Cysteine rich secretory protein 2</fullName>
    </submittedName>
</protein>
<dbReference type="Gene3D" id="1.10.10.740">
    <property type="entry name" value="Crisp domain"/>
    <property type="match status" value="1"/>
</dbReference>
<dbReference type="InterPro" id="IPR035940">
    <property type="entry name" value="CAP_sf"/>
</dbReference>
<dbReference type="SUPFAM" id="SSF55797">
    <property type="entry name" value="PR-1-like"/>
    <property type="match status" value="1"/>
</dbReference>
<dbReference type="Proteomes" id="UP000002279">
    <property type="component" value="Chromosome X1"/>
</dbReference>
<dbReference type="eggNOG" id="KOG3017">
    <property type="taxonomic scope" value="Eukaryota"/>
</dbReference>
<evidence type="ECO:0000259" key="5">
    <source>
        <dbReference type="PROSITE" id="PS51670"/>
    </source>
</evidence>
<dbReference type="FunFam" id="3.40.33.10:FF:000005">
    <property type="entry name" value="Cysteine-rich secretory protein 2"/>
    <property type="match status" value="1"/>
</dbReference>
<name>K7E7M6_ORNAN</name>
<evidence type="ECO:0000256" key="4">
    <source>
        <dbReference type="SAM" id="SignalP"/>
    </source>
</evidence>
<feature type="disulfide bond" evidence="3">
    <location>
        <begin position="212"/>
        <end position="230"/>
    </location>
</feature>
<evidence type="ECO:0000256" key="2">
    <source>
        <dbReference type="ARBA" id="ARBA00023157"/>
    </source>
</evidence>
<reference evidence="6 7" key="1">
    <citation type="journal article" date="2008" name="Nature">
        <title>Genome analysis of the platypus reveals unique signatures of evolution.</title>
        <authorList>
            <person name="Warren W.C."/>
            <person name="Hillier L.W."/>
            <person name="Marshall Graves J.A."/>
            <person name="Birney E."/>
            <person name="Ponting C.P."/>
            <person name="Grutzner F."/>
            <person name="Belov K."/>
            <person name="Miller W."/>
            <person name="Clarke L."/>
            <person name="Chinwalla A.T."/>
            <person name="Yang S.P."/>
            <person name="Heger A."/>
            <person name="Locke D.P."/>
            <person name="Miethke P."/>
            <person name="Waters P.D."/>
            <person name="Veyrunes F."/>
            <person name="Fulton L."/>
            <person name="Fulton B."/>
            <person name="Graves T."/>
            <person name="Wallis J."/>
            <person name="Puente X.S."/>
            <person name="Lopez-Otin C."/>
            <person name="Ordonez G.R."/>
            <person name="Eichler E.E."/>
            <person name="Chen L."/>
            <person name="Cheng Z."/>
            <person name="Deakin J.E."/>
            <person name="Alsop A."/>
            <person name="Thompson K."/>
            <person name="Kirby P."/>
            <person name="Papenfuss A.T."/>
            <person name="Wakefield M.J."/>
            <person name="Olender T."/>
            <person name="Lancet D."/>
            <person name="Huttley G.A."/>
            <person name="Smit A.F."/>
            <person name="Pask A."/>
            <person name="Temple-Smith P."/>
            <person name="Batzer M.A."/>
            <person name="Walker J.A."/>
            <person name="Konkel M.K."/>
            <person name="Harris R.S."/>
            <person name="Whittington C.M."/>
            <person name="Wong E.S."/>
            <person name="Gemmell N.J."/>
            <person name="Buschiazzo E."/>
            <person name="Vargas Jentzsch I.M."/>
            <person name="Merkel A."/>
            <person name="Schmitz J."/>
            <person name="Zemann A."/>
            <person name="Churakov G."/>
            <person name="Kriegs J.O."/>
            <person name="Brosius J."/>
            <person name="Murchison E.P."/>
            <person name="Sachidanandam R."/>
            <person name="Smith C."/>
            <person name="Hannon G.J."/>
            <person name="Tsend-Ayush E."/>
            <person name="McMillan D."/>
            <person name="Attenborough R."/>
            <person name="Rens W."/>
            <person name="Ferguson-Smith M."/>
            <person name="Lefevre C.M."/>
            <person name="Sharp J.A."/>
            <person name="Nicholas K.R."/>
            <person name="Ray D.A."/>
            <person name="Kube M."/>
            <person name="Reinhardt R."/>
            <person name="Pringle T.H."/>
            <person name="Taylor J."/>
            <person name="Jones R.C."/>
            <person name="Nixon B."/>
            <person name="Dacheux J.L."/>
            <person name="Niwa H."/>
            <person name="Sekita Y."/>
            <person name="Huang X."/>
            <person name="Stark A."/>
            <person name="Kheradpour P."/>
            <person name="Kellis M."/>
            <person name="Flicek P."/>
            <person name="Chen Y."/>
            <person name="Webber C."/>
            <person name="Hardison R."/>
            <person name="Nelson J."/>
            <person name="Hallsworth-Pepin K."/>
            <person name="Delehaunty K."/>
            <person name="Markovic C."/>
            <person name="Minx P."/>
            <person name="Feng Y."/>
            <person name="Kremitzki C."/>
            <person name="Mitreva M."/>
            <person name="Glasscock J."/>
            <person name="Wylie T."/>
            <person name="Wohldmann P."/>
            <person name="Thiru P."/>
            <person name="Nhan M.N."/>
            <person name="Pohl C.S."/>
            <person name="Smith S.M."/>
            <person name="Hou S."/>
            <person name="Nefedov M."/>
            <person name="de Jong P.J."/>
            <person name="Renfree M.B."/>
            <person name="Mardis E.R."/>
            <person name="Wilson R.K."/>
        </authorList>
    </citation>
    <scope>NUCLEOTIDE SEQUENCE [LARGE SCALE GENOMIC DNA]</scope>
    <source>
        <strain evidence="6 7">Glennie</strain>
    </source>
</reference>
<dbReference type="InParanoid" id="K7E7M6"/>
<dbReference type="PANTHER" id="PTHR10334">
    <property type="entry name" value="CYSTEINE-RICH SECRETORY PROTEIN-RELATED"/>
    <property type="match status" value="1"/>
</dbReference>
<keyword evidence="4" id="KW-0732">Signal</keyword>
<comment type="caution">
    <text evidence="3">Lacks conserved residue(s) required for the propagation of feature annotation.</text>
</comment>
<keyword evidence="7" id="KW-1185">Reference proteome</keyword>
<comment type="similarity">
    <text evidence="1">Belongs to the CRISP family.</text>
</comment>
<dbReference type="InterPro" id="IPR013871">
    <property type="entry name" value="Cysteine_rich_secretory"/>
</dbReference>
<feature type="disulfide bond" evidence="3">
    <location>
        <begin position="221"/>
        <end position="234"/>
    </location>
</feature>